<reference evidence="5" key="1">
    <citation type="journal article" date="2013" name="Proc. Natl. Acad. Sci. U.S.A.">
        <title>Genome structure and metabolic features in the red seaweed Chondrus crispus shed light on evolution of the Archaeplastida.</title>
        <authorList>
            <person name="Collen J."/>
            <person name="Porcel B."/>
            <person name="Carre W."/>
            <person name="Ball S.G."/>
            <person name="Chaparro C."/>
            <person name="Tonon T."/>
            <person name="Barbeyron T."/>
            <person name="Michel G."/>
            <person name="Noel B."/>
            <person name="Valentin K."/>
            <person name="Elias M."/>
            <person name="Artiguenave F."/>
            <person name="Arun A."/>
            <person name="Aury J.M."/>
            <person name="Barbosa-Neto J.F."/>
            <person name="Bothwell J.H."/>
            <person name="Bouget F.Y."/>
            <person name="Brillet L."/>
            <person name="Cabello-Hurtado F."/>
            <person name="Capella-Gutierrez S."/>
            <person name="Charrier B."/>
            <person name="Cladiere L."/>
            <person name="Cock J.M."/>
            <person name="Coelho S.M."/>
            <person name="Colleoni C."/>
            <person name="Czjzek M."/>
            <person name="Da Silva C."/>
            <person name="Delage L."/>
            <person name="Denoeud F."/>
            <person name="Deschamps P."/>
            <person name="Dittami S.M."/>
            <person name="Gabaldon T."/>
            <person name="Gachon C.M."/>
            <person name="Groisillier A."/>
            <person name="Herve C."/>
            <person name="Jabbari K."/>
            <person name="Katinka M."/>
            <person name="Kloareg B."/>
            <person name="Kowalczyk N."/>
            <person name="Labadie K."/>
            <person name="Leblanc C."/>
            <person name="Lopez P.J."/>
            <person name="McLachlan D.H."/>
            <person name="Meslet-Cladiere L."/>
            <person name="Moustafa A."/>
            <person name="Nehr Z."/>
            <person name="Nyvall Collen P."/>
            <person name="Panaud O."/>
            <person name="Partensky F."/>
            <person name="Poulain J."/>
            <person name="Rensing S.A."/>
            <person name="Rousvoal S."/>
            <person name="Samson G."/>
            <person name="Symeonidi A."/>
            <person name="Weissenbach J."/>
            <person name="Zambounis A."/>
            <person name="Wincker P."/>
            <person name="Boyen C."/>
        </authorList>
    </citation>
    <scope>NUCLEOTIDE SEQUENCE [LARGE SCALE GENOMIC DNA]</scope>
    <source>
        <strain evidence="5">cv. Stackhouse</strain>
    </source>
</reference>
<dbReference type="EMBL" id="HG001704">
    <property type="protein sequence ID" value="CDF34665.1"/>
    <property type="molecule type" value="Genomic_DNA"/>
</dbReference>
<dbReference type="GO" id="GO:0005770">
    <property type="term" value="C:late endosome"/>
    <property type="evidence" value="ECO:0007669"/>
    <property type="project" value="TreeGrafter"/>
</dbReference>
<dbReference type="InterPro" id="IPR019155">
    <property type="entry name" value="CLEC16A/TT9_N"/>
</dbReference>
<feature type="compositionally biased region" description="Polar residues" evidence="2">
    <location>
        <begin position="51"/>
        <end position="63"/>
    </location>
</feature>
<feature type="domain" description="FPL" evidence="3">
    <location>
        <begin position="292"/>
        <end position="400"/>
    </location>
</feature>
<evidence type="ECO:0000256" key="1">
    <source>
        <dbReference type="ARBA" id="ARBA00023006"/>
    </source>
</evidence>
<dbReference type="Pfam" id="PF09758">
    <property type="entry name" value="FPL"/>
    <property type="match status" value="1"/>
</dbReference>
<dbReference type="Gramene" id="CDF34665">
    <property type="protein sequence ID" value="CDF34665"/>
    <property type="gene ID" value="CHC_T00003366001"/>
</dbReference>
<keyword evidence="5" id="KW-1185">Reference proteome</keyword>
<proteinExistence type="predicted"/>
<name>R7QB27_CHOCR</name>
<feature type="compositionally biased region" description="Basic and acidic residues" evidence="2">
    <location>
        <begin position="64"/>
        <end position="74"/>
    </location>
</feature>
<evidence type="ECO:0000313" key="4">
    <source>
        <dbReference type="EMBL" id="CDF34665.1"/>
    </source>
</evidence>
<feature type="compositionally biased region" description="Polar residues" evidence="2">
    <location>
        <begin position="222"/>
        <end position="246"/>
    </location>
</feature>
<dbReference type="STRING" id="2769.R7QB27"/>
<sequence length="953" mass="104514">MRRFFNFVAGDGPPQPDAADAGSLEPVPSFEEDKESFERATALSRSIEPGSAQNTPTLSPRVSQHSDTDERQPHVDSPPANPAFDRPPDSPLSTASESPAINAALRLRGVVTVVQAYVDETADSVLTVQVVEALKDLAEIMVWADQHDPDVWDVFLELSVMPLLVRCLQVSVKPQSAFAESQASEMDPIVTANELALESQGDGEEKDSDEDREFSTIAPGNDNRTAVVGSQPNGTSAEGLTNSSVGMSGRQSSALSFTSSIVEAESSHTERKIGEAAEEVDNQEHYALTNDGTEVQAQILQTLSIVIQSVSRQESLLCLFSSNHINQILSFEFAFEHDEMLAYFISAVKSIALKLDEGLVQLFFDPGKGSFPLYTAVTKFFDHPEAMVRIAMRNVTLTIYALGDSEVLRFAAKDEAQYFPNTMELLARLCGSVGRAFEFLLDDGREVRRTRSRTGLFRRRVKLSELTAKLEEIENISAYLGDVSTVSQSYLHPLVVSLISKRVFSPFFRPIASQASPASLHLLRKQWGLTRADAETDTKPALPLFDAAARALVLTCMLTHCKASPLGSVLVRDLCRPTSDFEHRHVLHGLKGMATNIKGTERVTFVSLCAIEAFISCEAASKQLLGSLKYDLFLEDIDEIDEFFADSPFKSFINIGIPDEDDLQRRGSEPLLMTLSDFEAPLTPTGSRPSTPTLPSNPSFDGMKTPPSGLFDSRFSSTDSSPGFHLSPPADIAPAIERSDSDGILSSFQFGETSLREALSSIVLVVRRREVRTTRVLHAIYRIISAVYKRTSDINSSVDVTKIMLDELAGVIHGFMKNKRTTIVAIEQMFDNFVAAAKDDDIHPQECMDLESIVSPDQLPSFASAFPNGAGKRRRVHLEDATPPIEVQDAQTFCILGNIYDDMLRAGKILGRLGSLSERVLQILTADGVDDSYLDKRDALEQVSEAVLKHGES</sequence>
<dbReference type="AlphaFoldDB" id="R7QB27"/>
<accession>R7QB27</accession>
<dbReference type="PANTHER" id="PTHR21481:SF0">
    <property type="entry name" value="PROTEIN CLEC16A"/>
    <property type="match status" value="1"/>
</dbReference>
<keyword evidence="1" id="KW-0072">Autophagy</keyword>
<dbReference type="KEGG" id="ccp:CHC_T00003366001"/>
<feature type="region of interest" description="Disordered" evidence="2">
    <location>
        <begin position="1"/>
        <end position="96"/>
    </location>
</feature>
<feature type="compositionally biased region" description="Polar residues" evidence="2">
    <location>
        <begin position="684"/>
        <end position="699"/>
    </location>
</feature>
<feature type="region of interest" description="Disordered" evidence="2">
    <location>
        <begin position="679"/>
        <end position="703"/>
    </location>
</feature>
<dbReference type="GO" id="GO:0016197">
    <property type="term" value="P:endosomal transport"/>
    <property type="evidence" value="ECO:0007669"/>
    <property type="project" value="TreeGrafter"/>
</dbReference>
<dbReference type="GO" id="GO:1901096">
    <property type="term" value="P:regulation of autophagosome maturation"/>
    <property type="evidence" value="ECO:0007669"/>
    <property type="project" value="TreeGrafter"/>
</dbReference>
<feature type="region of interest" description="Disordered" evidence="2">
    <location>
        <begin position="198"/>
        <end position="246"/>
    </location>
</feature>
<evidence type="ECO:0000256" key="2">
    <source>
        <dbReference type="SAM" id="MobiDB-lite"/>
    </source>
</evidence>
<dbReference type="GeneID" id="17322198"/>
<dbReference type="OrthoDB" id="294052at2759"/>
<dbReference type="GO" id="GO:0006914">
    <property type="term" value="P:autophagy"/>
    <property type="evidence" value="ECO:0007669"/>
    <property type="project" value="UniProtKB-KW"/>
</dbReference>
<protein>
    <recommendedName>
        <fullName evidence="3">FPL domain-containing protein</fullName>
    </recommendedName>
</protein>
<evidence type="ECO:0000259" key="3">
    <source>
        <dbReference type="Pfam" id="PF09758"/>
    </source>
</evidence>
<gene>
    <name evidence="4" type="ORF">CHC_T00003366001</name>
</gene>
<dbReference type="GO" id="GO:0007034">
    <property type="term" value="P:vacuolar transport"/>
    <property type="evidence" value="ECO:0007669"/>
    <property type="project" value="TreeGrafter"/>
</dbReference>
<dbReference type="GO" id="GO:0005794">
    <property type="term" value="C:Golgi apparatus"/>
    <property type="evidence" value="ECO:0007669"/>
    <property type="project" value="TreeGrafter"/>
</dbReference>
<dbReference type="Proteomes" id="UP000012073">
    <property type="component" value="Unassembled WGS sequence"/>
</dbReference>
<organism evidence="4 5">
    <name type="scientific">Chondrus crispus</name>
    <name type="common">Carrageen Irish moss</name>
    <name type="synonym">Polymorpha crispa</name>
    <dbReference type="NCBI Taxonomy" id="2769"/>
    <lineage>
        <taxon>Eukaryota</taxon>
        <taxon>Rhodophyta</taxon>
        <taxon>Florideophyceae</taxon>
        <taxon>Rhodymeniophycidae</taxon>
        <taxon>Gigartinales</taxon>
        <taxon>Gigartinaceae</taxon>
        <taxon>Chondrus</taxon>
    </lineage>
</organism>
<dbReference type="PANTHER" id="PTHR21481">
    <property type="entry name" value="PROTEIN CLEC16A"/>
    <property type="match status" value="1"/>
</dbReference>
<dbReference type="RefSeq" id="XP_005714484.1">
    <property type="nucleotide sequence ID" value="XM_005714427.1"/>
</dbReference>
<feature type="compositionally biased region" description="Acidic residues" evidence="2">
    <location>
        <begin position="201"/>
        <end position="212"/>
    </location>
</feature>
<evidence type="ECO:0000313" key="5">
    <source>
        <dbReference type="Proteomes" id="UP000012073"/>
    </source>
</evidence>
<dbReference type="InterPro" id="IPR039272">
    <property type="entry name" value="CLEC16A/TT9"/>
</dbReference>